<reference evidence="1 2" key="1">
    <citation type="journal article" date="2012" name="BMC Genomics">
        <title>Sequencing the genome of Marssonina brunnea reveals fungus-poplar co-evolution.</title>
        <authorList>
            <person name="Zhu S."/>
            <person name="Cao Y.-Z."/>
            <person name="Jiang C."/>
            <person name="Tan B.-Y."/>
            <person name="Wang Z."/>
            <person name="Feng S."/>
            <person name="Zhang L."/>
            <person name="Su X.-H."/>
            <person name="Brejova B."/>
            <person name="Vinar T."/>
            <person name="Xu M."/>
            <person name="Wang M.-X."/>
            <person name="Zhang S.-G."/>
            <person name="Huang M.-R."/>
            <person name="Wu R."/>
            <person name="Zhou Y."/>
        </authorList>
    </citation>
    <scope>NUCLEOTIDE SEQUENCE [LARGE SCALE GENOMIC DNA]</scope>
    <source>
        <strain evidence="1 2">MB_m1</strain>
    </source>
</reference>
<dbReference type="OrthoDB" id="5372708at2759"/>
<sequence>MDEIAEIKATQEIEKVEFLSGRELDEELTDNASAIRSLLPYKALLEAFKVVSDIKQLSNLLAIVKTLVKQVEAQLPLLAIRKKKVALTLEKLLTLSAIDRLDLGRSLAYSWMYWFDLICLMVKILETPAIVKAMHFGFAEFVDEATEYWHSMSWAALRAALEAWSRKYLDCSMVQPLLEIDELILIEDAINWVLETDIIEVLHDFQVDYTFATGISFVQPLPYSFKRIRRIVNRVTKKIRSIVLSNPIRAELEFKAYGRDWFENSSLDTLSIPIFCFIDGFGLYRNMYRSLIAVYLIIASLLREERANRANILLLTLCSYGSDFGSAITNISSMLLLDKGITVSRGDLMYDVVFNGKYYHYFIQLRKHGEGLGKTAYTKHCTEFGLDEELTLLVTMTFALDLVRTRLADPAYFEFGGQAKQAQLLLIEAILTLEAAKLYAAELRIFPFPKGWGRLQSLIKHLKSWRMGEAGRSIIITTLLLRCWLKIEFESEDDEEVPAEFDDSHEVQSGTKARKAAEYRSFKSRLNVHQACHMVDLFRYEISYVRVDAVFVYELLKDNRRAFLLVADLIEYLTKDDILKLPRYALNGR</sequence>
<evidence type="ECO:0000313" key="2">
    <source>
        <dbReference type="Proteomes" id="UP000006753"/>
    </source>
</evidence>
<dbReference type="Proteomes" id="UP000006753">
    <property type="component" value="Unassembled WGS sequence"/>
</dbReference>
<evidence type="ECO:0000313" key="1">
    <source>
        <dbReference type="EMBL" id="EKD15693.1"/>
    </source>
</evidence>
<protein>
    <submittedName>
        <fullName evidence="1">Uncharacterized protein</fullName>
    </submittedName>
</protein>
<proteinExistence type="predicted"/>
<keyword evidence="2" id="KW-1185">Reference proteome</keyword>
<dbReference type="eggNOG" id="ENOG502RVSP">
    <property type="taxonomic scope" value="Eukaryota"/>
</dbReference>
<organism evidence="1 2">
    <name type="scientific">Marssonina brunnea f. sp. multigermtubi (strain MB_m1)</name>
    <name type="common">Marssonina leaf spot fungus</name>
    <dbReference type="NCBI Taxonomy" id="1072389"/>
    <lineage>
        <taxon>Eukaryota</taxon>
        <taxon>Fungi</taxon>
        <taxon>Dikarya</taxon>
        <taxon>Ascomycota</taxon>
        <taxon>Pezizomycotina</taxon>
        <taxon>Leotiomycetes</taxon>
        <taxon>Helotiales</taxon>
        <taxon>Drepanopezizaceae</taxon>
        <taxon>Drepanopeziza</taxon>
    </lineage>
</organism>
<accession>K1X4W4</accession>
<dbReference type="InParanoid" id="K1X4W4"/>
<dbReference type="KEGG" id="mbe:MBM_06321"/>
<dbReference type="AlphaFoldDB" id="K1X4W4"/>
<gene>
    <name evidence="1" type="ORF">MBM_06321</name>
</gene>
<name>K1X4W4_MARBU</name>
<dbReference type="OMA" id="EATEYWH"/>
<dbReference type="HOGENOM" id="CLU_463128_0_0_1"/>
<dbReference type="STRING" id="1072389.K1X4W4"/>
<dbReference type="EMBL" id="JH921441">
    <property type="protein sequence ID" value="EKD15693.1"/>
    <property type="molecule type" value="Genomic_DNA"/>
</dbReference>